<reference evidence="2" key="1">
    <citation type="submission" date="2022-05" db="EMBL/GenBank/DDBJ databases">
        <title>Draft genome sequence of Clostridium tertium strain CP3 isolated from Peru.</title>
        <authorList>
            <person name="Hurtado R."/>
            <person name="Lima L."/>
            <person name="Sousa T."/>
            <person name="Jaiswal A.K."/>
            <person name="Tiwari S."/>
            <person name="Maturrano L."/>
            <person name="Brenig B."/>
            <person name="Azevedo V."/>
        </authorList>
    </citation>
    <scope>NUCLEOTIDE SEQUENCE</scope>
    <source>
        <strain evidence="2">CP3</strain>
    </source>
</reference>
<evidence type="ECO:0000259" key="1">
    <source>
        <dbReference type="PROSITE" id="PS51819"/>
    </source>
</evidence>
<gene>
    <name evidence="2" type="ORF">NE398_01945</name>
</gene>
<dbReference type="RefSeq" id="WP_008679838.1">
    <property type="nucleotide sequence ID" value="NZ_BAAACM010000002.1"/>
</dbReference>
<keyword evidence="3" id="KW-1185">Reference proteome</keyword>
<dbReference type="Proteomes" id="UP001141183">
    <property type="component" value="Unassembled WGS sequence"/>
</dbReference>
<dbReference type="InterPro" id="IPR037523">
    <property type="entry name" value="VOC_core"/>
</dbReference>
<feature type="domain" description="VOC" evidence="1">
    <location>
        <begin position="3"/>
        <end position="123"/>
    </location>
</feature>
<comment type="caution">
    <text evidence="2">The sequence shown here is derived from an EMBL/GenBank/DDBJ whole genome shotgun (WGS) entry which is preliminary data.</text>
</comment>
<sequence length="127" mass="14488">MMNIKFVTITVKNLKESIKFYEDVLNLKIAREFSPMEGTNIAFLKGESSAMLELIEYENKSIKDEVSHSKVSIGFEVTDLDNTIKELEEKNIKIIRGPINTPGGERFIFIEDPNGVEIEMIEGFKIN</sequence>
<dbReference type="EMBL" id="JAMRYU010000001">
    <property type="protein sequence ID" value="MDC4238931.1"/>
    <property type="molecule type" value="Genomic_DNA"/>
</dbReference>
<evidence type="ECO:0000313" key="2">
    <source>
        <dbReference type="EMBL" id="MDC4238931.1"/>
    </source>
</evidence>
<protein>
    <submittedName>
        <fullName evidence="2">VOC family protein</fullName>
    </submittedName>
</protein>
<proteinExistence type="predicted"/>
<dbReference type="SUPFAM" id="SSF54593">
    <property type="entry name" value="Glyoxalase/Bleomycin resistance protein/Dihydroxybiphenyl dioxygenase"/>
    <property type="match status" value="1"/>
</dbReference>
<dbReference type="GeneID" id="93042156"/>
<dbReference type="InterPro" id="IPR004360">
    <property type="entry name" value="Glyas_Fos-R_dOase_dom"/>
</dbReference>
<dbReference type="PROSITE" id="PS51819">
    <property type="entry name" value="VOC"/>
    <property type="match status" value="1"/>
</dbReference>
<name>A0A9X3XIF9_9CLOT</name>
<dbReference type="PANTHER" id="PTHR36113">
    <property type="entry name" value="LYASE, PUTATIVE-RELATED-RELATED"/>
    <property type="match status" value="1"/>
</dbReference>
<dbReference type="AlphaFoldDB" id="A0A9X3XIF9"/>
<organism evidence="2 3">
    <name type="scientific">Clostridium tertium</name>
    <dbReference type="NCBI Taxonomy" id="1559"/>
    <lineage>
        <taxon>Bacteria</taxon>
        <taxon>Bacillati</taxon>
        <taxon>Bacillota</taxon>
        <taxon>Clostridia</taxon>
        <taxon>Eubacteriales</taxon>
        <taxon>Clostridiaceae</taxon>
        <taxon>Clostridium</taxon>
    </lineage>
</organism>
<dbReference type="Pfam" id="PF00903">
    <property type="entry name" value="Glyoxalase"/>
    <property type="match status" value="1"/>
</dbReference>
<evidence type="ECO:0000313" key="3">
    <source>
        <dbReference type="Proteomes" id="UP001141183"/>
    </source>
</evidence>
<dbReference type="InterPro" id="IPR051332">
    <property type="entry name" value="Fosfomycin_Res_Enzymes"/>
</dbReference>
<dbReference type="InterPro" id="IPR029068">
    <property type="entry name" value="Glyas_Bleomycin-R_OHBP_Dase"/>
</dbReference>
<dbReference type="Gene3D" id="3.10.180.10">
    <property type="entry name" value="2,3-Dihydroxybiphenyl 1,2-Dioxygenase, domain 1"/>
    <property type="match status" value="1"/>
</dbReference>
<dbReference type="PANTHER" id="PTHR36113:SF3">
    <property type="entry name" value="SLL5075 PROTEIN"/>
    <property type="match status" value="1"/>
</dbReference>
<accession>A0A9X3XIF9</accession>